<dbReference type="InterPro" id="IPR041166">
    <property type="entry name" value="Rubredoxin_2"/>
</dbReference>
<dbReference type="Gene3D" id="3.30.230.10">
    <property type="match status" value="1"/>
</dbReference>
<evidence type="ECO:0000256" key="4">
    <source>
        <dbReference type="ARBA" id="ARBA00022771"/>
    </source>
</evidence>
<organism evidence="13 14">
    <name type="scientific">Acacia crassicarpa</name>
    <name type="common">northern wattle</name>
    <dbReference type="NCBI Taxonomy" id="499986"/>
    <lineage>
        <taxon>Eukaryota</taxon>
        <taxon>Viridiplantae</taxon>
        <taxon>Streptophyta</taxon>
        <taxon>Embryophyta</taxon>
        <taxon>Tracheophyta</taxon>
        <taxon>Spermatophyta</taxon>
        <taxon>Magnoliopsida</taxon>
        <taxon>eudicotyledons</taxon>
        <taxon>Gunneridae</taxon>
        <taxon>Pentapetalae</taxon>
        <taxon>rosids</taxon>
        <taxon>fabids</taxon>
        <taxon>Fabales</taxon>
        <taxon>Fabaceae</taxon>
        <taxon>Caesalpinioideae</taxon>
        <taxon>mimosoid clade</taxon>
        <taxon>Acacieae</taxon>
        <taxon>Acacia</taxon>
    </lineage>
</organism>
<keyword evidence="7" id="KW-0067">ATP-binding</keyword>
<dbReference type="SMART" id="SM00382">
    <property type="entry name" value="AAA"/>
    <property type="match status" value="1"/>
</dbReference>
<dbReference type="FunFam" id="3.40.50.300:FF:000050">
    <property type="entry name" value="DNA repair protein RadA"/>
    <property type="match status" value="1"/>
</dbReference>
<dbReference type="Pfam" id="PF13541">
    <property type="entry name" value="ChlI"/>
    <property type="match status" value="1"/>
</dbReference>
<evidence type="ECO:0000256" key="8">
    <source>
        <dbReference type="ARBA" id="ARBA00023016"/>
    </source>
</evidence>
<dbReference type="GO" id="GO:0005524">
    <property type="term" value="F:ATP binding"/>
    <property type="evidence" value="ECO:0007669"/>
    <property type="project" value="UniProtKB-KW"/>
</dbReference>
<dbReference type="InterPro" id="IPR027417">
    <property type="entry name" value="P-loop_NTPase"/>
</dbReference>
<feature type="domain" description="RecA family profile 1" evidence="12">
    <location>
        <begin position="227"/>
        <end position="380"/>
    </location>
</feature>
<gene>
    <name evidence="13" type="ORF">QN277_022473</name>
</gene>
<dbReference type="AlphaFoldDB" id="A0AAE1JJQ8"/>
<evidence type="ECO:0000256" key="5">
    <source>
        <dbReference type="ARBA" id="ARBA00022801"/>
    </source>
</evidence>
<proteinExistence type="predicted"/>
<evidence type="ECO:0000256" key="2">
    <source>
        <dbReference type="ARBA" id="ARBA00022741"/>
    </source>
</evidence>
<dbReference type="InterPro" id="IPR004504">
    <property type="entry name" value="DNA_repair_RadA"/>
</dbReference>
<evidence type="ECO:0000259" key="12">
    <source>
        <dbReference type="PROSITE" id="PS50162"/>
    </source>
</evidence>
<dbReference type="SUPFAM" id="SSF52540">
    <property type="entry name" value="P-loop containing nucleoside triphosphate hydrolases"/>
    <property type="match status" value="1"/>
</dbReference>
<dbReference type="Proteomes" id="UP001293593">
    <property type="component" value="Unassembled WGS sequence"/>
</dbReference>
<evidence type="ECO:0000256" key="10">
    <source>
        <dbReference type="ARBA" id="ARBA00023204"/>
    </source>
</evidence>
<keyword evidence="6" id="KW-0862">Zinc</keyword>
<keyword evidence="10" id="KW-0234">DNA repair</keyword>
<dbReference type="GO" id="GO:0140664">
    <property type="term" value="F:ATP-dependent DNA damage sensor activity"/>
    <property type="evidence" value="ECO:0007669"/>
    <property type="project" value="InterPro"/>
</dbReference>
<keyword evidence="8" id="KW-0346">Stress response</keyword>
<keyword evidence="2" id="KW-0547">Nucleotide-binding</keyword>
<evidence type="ECO:0000256" key="1">
    <source>
        <dbReference type="ARBA" id="ARBA00022723"/>
    </source>
</evidence>
<keyword evidence="14" id="KW-1185">Reference proteome</keyword>
<dbReference type="PANTHER" id="PTHR32472:SF10">
    <property type="entry name" value="DNA REPAIR PROTEIN RADA-LIKE PROTEIN"/>
    <property type="match status" value="1"/>
</dbReference>
<dbReference type="NCBIfam" id="TIGR00416">
    <property type="entry name" value="sms"/>
    <property type="match status" value="1"/>
</dbReference>
<dbReference type="InterPro" id="IPR020588">
    <property type="entry name" value="RecA_ATP-bd"/>
</dbReference>
<dbReference type="GO" id="GO:0016787">
    <property type="term" value="F:hydrolase activity"/>
    <property type="evidence" value="ECO:0007669"/>
    <property type="project" value="UniProtKB-KW"/>
</dbReference>
<evidence type="ECO:0000256" key="3">
    <source>
        <dbReference type="ARBA" id="ARBA00022763"/>
    </source>
</evidence>
<dbReference type="InterPro" id="IPR020568">
    <property type="entry name" value="Ribosomal_Su5_D2-typ_SF"/>
</dbReference>
<dbReference type="PANTHER" id="PTHR32472">
    <property type="entry name" value="DNA REPAIR PROTEIN RADA"/>
    <property type="match status" value="1"/>
</dbReference>
<feature type="region of interest" description="Disordered" evidence="11">
    <location>
        <begin position="113"/>
        <end position="132"/>
    </location>
</feature>
<name>A0AAE1JJQ8_9FABA</name>
<protein>
    <recommendedName>
        <fullName evidence="12">RecA family profile 1 domain-containing protein</fullName>
    </recommendedName>
</protein>
<comment type="caution">
    <text evidence="13">The sequence shown here is derived from an EMBL/GenBank/DDBJ whole genome shotgun (WGS) entry which is preliminary data.</text>
</comment>
<keyword evidence="3" id="KW-0227">DNA damage</keyword>
<keyword evidence="1" id="KW-0479">Metal-binding</keyword>
<keyword evidence="9" id="KW-0238">DNA-binding</keyword>
<evidence type="ECO:0000256" key="11">
    <source>
        <dbReference type="SAM" id="MobiDB-lite"/>
    </source>
</evidence>
<keyword evidence="4" id="KW-0863">Zinc-finger</keyword>
<evidence type="ECO:0000256" key="6">
    <source>
        <dbReference type="ARBA" id="ARBA00022833"/>
    </source>
</evidence>
<dbReference type="InterPro" id="IPR003593">
    <property type="entry name" value="AAA+_ATPase"/>
</dbReference>
<dbReference type="FunFam" id="3.30.230.10:FF:000053">
    <property type="entry name" value="DNA repair protein radA isogeny"/>
    <property type="match status" value="1"/>
</dbReference>
<dbReference type="GO" id="GO:0003684">
    <property type="term" value="F:damaged DNA binding"/>
    <property type="evidence" value="ECO:0007669"/>
    <property type="project" value="InterPro"/>
</dbReference>
<dbReference type="CDD" id="cd01121">
    <property type="entry name" value="RadA_SMS_N"/>
    <property type="match status" value="1"/>
</dbReference>
<evidence type="ECO:0000256" key="7">
    <source>
        <dbReference type="ARBA" id="ARBA00022840"/>
    </source>
</evidence>
<reference evidence="13" key="1">
    <citation type="submission" date="2023-10" db="EMBL/GenBank/DDBJ databases">
        <title>Chromosome-level genome of the transformable northern wattle, Acacia crassicarpa.</title>
        <authorList>
            <person name="Massaro I."/>
            <person name="Sinha N.R."/>
            <person name="Poethig S."/>
            <person name="Leichty A.R."/>
        </authorList>
    </citation>
    <scope>NUCLEOTIDE SEQUENCE</scope>
    <source>
        <strain evidence="13">Acra3RX</strain>
        <tissue evidence="13">Leaf</tissue>
    </source>
</reference>
<dbReference type="PROSITE" id="PS50162">
    <property type="entry name" value="RECA_2"/>
    <property type="match status" value="1"/>
</dbReference>
<evidence type="ECO:0000256" key="9">
    <source>
        <dbReference type="ARBA" id="ARBA00023125"/>
    </source>
</evidence>
<evidence type="ECO:0000313" key="14">
    <source>
        <dbReference type="Proteomes" id="UP001293593"/>
    </source>
</evidence>
<accession>A0AAE1JJQ8</accession>
<dbReference type="PRINTS" id="PR01874">
    <property type="entry name" value="DNAREPAIRADA"/>
</dbReference>
<feature type="compositionally biased region" description="Polar residues" evidence="11">
    <location>
        <begin position="113"/>
        <end position="126"/>
    </location>
</feature>
<evidence type="ECO:0000313" key="13">
    <source>
        <dbReference type="EMBL" id="KAK4269294.1"/>
    </source>
</evidence>
<dbReference type="EMBL" id="JAWXYG010000006">
    <property type="protein sequence ID" value="KAK4269294.1"/>
    <property type="molecule type" value="Genomic_DNA"/>
</dbReference>
<dbReference type="GO" id="GO:0000725">
    <property type="term" value="P:recombinational repair"/>
    <property type="evidence" value="ECO:0007669"/>
    <property type="project" value="TreeGrafter"/>
</dbReference>
<dbReference type="GO" id="GO:0008270">
    <property type="term" value="F:zinc ion binding"/>
    <property type="evidence" value="ECO:0007669"/>
    <property type="project" value="UniProtKB-KW"/>
</dbReference>
<keyword evidence="5" id="KW-0378">Hydrolase</keyword>
<dbReference type="InterPro" id="IPR014721">
    <property type="entry name" value="Ribsml_uS5_D2-typ_fold_subgr"/>
</dbReference>
<dbReference type="Gene3D" id="3.40.50.300">
    <property type="entry name" value="P-loop containing nucleotide triphosphate hydrolases"/>
    <property type="match status" value="1"/>
</dbReference>
<dbReference type="Pfam" id="PF18073">
    <property type="entry name" value="Zn_ribbon_LapB"/>
    <property type="match status" value="1"/>
</dbReference>
<dbReference type="SUPFAM" id="SSF54211">
    <property type="entry name" value="Ribosomal protein S5 domain 2-like"/>
    <property type="match status" value="1"/>
</dbReference>
<dbReference type="Pfam" id="PF13481">
    <property type="entry name" value="AAA_25"/>
    <property type="match status" value="1"/>
</dbReference>
<sequence length="625" mass="67864">MQGSVMRVLGTIFNTKHHLLYPIDIKRLAAPSLISFRSFPKPRFFRYPYSASSHGIDLSLGIEAPEEPKTSLKTESVERKTWSRHAYLFQASSEGQNDRLDSGDKVEDLGNQRANATENEASSVRGSEQDGGIRRRVGIKKKEKGKTHWVCSNCGYTAAQWYGFCRSCNRASTMKLFREVKLSDSGKVSGFSVSENVVGSWLPQQAGELRPLKLTDVNRGVNHQEWRFPFSGPFGHEVSRVLGGGLVPGSLILVGGDPGVGKSTLLLQIAAMIAEGCNSDEAAPVVYVSGEESVEQIGNRADRLGIESEIYLYSSTDIEDILEKTQHLSARAVVVDSIQTVYLKGIVGSAGGVSQVKECTSALLRYAKKTNTAVFLIGHVTKSGDIAGPRVLEHIVDVVLYLEGEKCTSHRMLRVVKNRFGSADELGVFEMSQSGLRAALNASEIFLSEQHLDSDFLAGLAIAVVMDGSRAFLIEIQALCVSGSTVSRHVNGIQQSRADMIISVLIKQAGLRLHENAVFLNVVSGFQLTETAGDLAIAAAICSSFLEFPLPKGIAFIGEIGLAGELRTVPGMDKRVNTLAKLGYIMCIVPKEAGKMLGTDGFGKMKIVGCKNLKEVINTVFKERE</sequence>